<comment type="caution">
    <text evidence="2">The sequence shown here is derived from an EMBL/GenBank/DDBJ whole genome shotgun (WGS) entry which is preliminary data.</text>
</comment>
<evidence type="ECO:0000256" key="1">
    <source>
        <dbReference type="SAM" id="MobiDB-lite"/>
    </source>
</evidence>
<evidence type="ECO:0000313" key="2">
    <source>
        <dbReference type="EMBL" id="MPM75665.1"/>
    </source>
</evidence>
<protein>
    <submittedName>
        <fullName evidence="2">Uncharacterized protein</fullName>
    </submittedName>
</protein>
<dbReference type="AlphaFoldDB" id="A0A645CFI8"/>
<feature type="compositionally biased region" description="Basic residues" evidence="1">
    <location>
        <begin position="395"/>
        <end position="405"/>
    </location>
</feature>
<proteinExistence type="predicted"/>
<reference evidence="2" key="1">
    <citation type="submission" date="2019-08" db="EMBL/GenBank/DDBJ databases">
        <authorList>
            <person name="Kucharzyk K."/>
            <person name="Murdoch R.W."/>
            <person name="Higgins S."/>
            <person name="Loffler F."/>
        </authorList>
    </citation>
    <scope>NUCLEOTIDE SEQUENCE</scope>
</reference>
<organism evidence="2">
    <name type="scientific">bioreactor metagenome</name>
    <dbReference type="NCBI Taxonomy" id="1076179"/>
    <lineage>
        <taxon>unclassified sequences</taxon>
        <taxon>metagenomes</taxon>
        <taxon>ecological metagenomes</taxon>
    </lineage>
</organism>
<dbReference type="EMBL" id="VSSQ01026774">
    <property type="protein sequence ID" value="MPM75665.1"/>
    <property type="molecule type" value="Genomic_DNA"/>
</dbReference>
<gene>
    <name evidence="2" type="ORF">SDC9_122659</name>
</gene>
<name>A0A645CFI8_9ZZZZ</name>
<sequence>MGHAVRLIDNNVQKAVGGGLRNVSPAAPQRLRIAADIGEGGTQLMRNVGDKLLASFLAAVMLRLVVQNHQHAAAGLVRKRGEVQFQRLIPRHHLRIGVVGPLKVQNLCQRINGAEQLVIDRLLRDRALKQLRGSGIAVDQRPVVVKGHHSVGHVKEQGIQLIPLVLNGVEAVLKHIRHVVECAGQNTDFVRGLHRQLVSKVSAGQALRPFRHLFDGADEGLAQKVAEQHRDQKSDHQRLHDDGKKFLVQSGDRVPIVKDIDDVAVLPAGERKGRIHIVCGQIAAVSHRTVQGRDEIGRRRQNRAAFIRLRQNRSRGAVQNVIVSGTGINAQETGVGLQNLLHLSRAVGRRGGGQKVGHESGVFGQSRAVRLHVGAEHIVHLLIKAVDIEAGHVGGQKRPHRRHQRGNQQQHDEHQLHMKTFEHGGTSLLRKSGGRALRPLSRAVQ</sequence>
<accession>A0A645CFI8</accession>
<feature type="region of interest" description="Disordered" evidence="1">
    <location>
        <begin position="393"/>
        <end position="414"/>
    </location>
</feature>